<evidence type="ECO:0008006" key="4">
    <source>
        <dbReference type="Google" id="ProtNLM"/>
    </source>
</evidence>
<proteinExistence type="predicted"/>
<reference evidence="2 3" key="1">
    <citation type="submission" date="2024-09" db="EMBL/GenBank/DDBJ databases">
        <authorList>
            <person name="Sun Q."/>
            <person name="Mori K."/>
        </authorList>
    </citation>
    <scope>NUCLEOTIDE SEQUENCE [LARGE SCALE GENOMIC DNA]</scope>
    <source>
        <strain evidence="2 3">CECT 9424</strain>
    </source>
</reference>
<keyword evidence="3" id="KW-1185">Reference proteome</keyword>
<organism evidence="2 3">
    <name type="scientific">Roseovarius ramblicola</name>
    <dbReference type="NCBI Taxonomy" id="2022336"/>
    <lineage>
        <taxon>Bacteria</taxon>
        <taxon>Pseudomonadati</taxon>
        <taxon>Pseudomonadota</taxon>
        <taxon>Alphaproteobacteria</taxon>
        <taxon>Rhodobacterales</taxon>
        <taxon>Roseobacteraceae</taxon>
        <taxon>Roseovarius</taxon>
    </lineage>
</organism>
<keyword evidence="1" id="KW-0732">Signal</keyword>
<dbReference type="SUPFAM" id="SSF52833">
    <property type="entry name" value="Thioredoxin-like"/>
    <property type="match status" value="1"/>
</dbReference>
<gene>
    <name evidence="2" type="ORF">ACFFU4_15295</name>
</gene>
<name>A0ABV5I597_9RHOB</name>
<sequence>MRHRLSAATLAVTAAVTAVTFVTAARAQKGPQMSRSPLGEAIRAAMIASPGLLSGFRDTPRAPTAPYADDIARDLALLDRLAPRLFDPDRPGLGPAGAPTRIALFSRADCAPCAAARAELAALAARMGFRAALFDMGRDAGLARDLGLDTAPSYVLPDKLLRGAMPAIVLERYLRD</sequence>
<protein>
    <recommendedName>
        <fullName evidence="4">Thioredoxin-like fold domain-containing protein</fullName>
    </recommendedName>
</protein>
<dbReference type="RefSeq" id="WP_377070684.1">
    <property type="nucleotide sequence ID" value="NZ_JBHMEC010000026.1"/>
</dbReference>
<evidence type="ECO:0000313" key="3">
    <source>
        <dbReference type="Proteomes" id="UP001589670"/>
    </source>
</evidence>
<feature type="chain" id="PRO_5046240344" description="Thioredoxin-like fold domain-containing protein" evidence="1">
    <location>
        <begin position="25"/>
        <end position="176"/>
    </location>
</feature>
<dbReference type="Proteomes" id="UP001589670">
    <property type="component" value="Unassembled WGS sequence"/>
</dbReference>
<feature type="signal peptide" evidence="1">
    <location>
        <begin position="1"/>
        <end position="24"/>
    </location>
</feature>
<dbReference type="EMBL" id="JBHMEC010000026">
    <property type="protein sequence ID" value="MFB9151115.1"/>
    <property type="molecule type" value="Genomic_DNA"/>
</dbReference>
<evidence type="ECO:0000313" key="2">
    <source>
        <dbReference type="EMBL" id="MFB9151115.1"/>
    </source>
</evidence>
<dbReference type="InterPro" id="IPR036249">
    <property type="entry name" value="Thioredoxin-like_sf"/>
</dbReference>
<evidence type="ECO:0000256" key="1">
    <source>
        <dbReference type="SAM" id="SignalP"/>
    </source>
</evidence>
<accession>A0ABV5I597</accession>
<comment type="caution">
    <text evidence="2">The sequence shown here is derived from an EMBL/GenBank/DDBJ whole genome shotgun (WGS) entry which is preliminary data.</text>
</comment>